<comment type="caution">
    <text evidence="1">The sequence shown here is derived from an EMBL/GenBank/DDBJ whole genome shotgun (WGS) entry which is preliminary data.</text>
</comment>
<dbReference type="Proteomes" id="UP001318321">
    <property type="component" value="Unassembled WGS sequence"/>
</dbReference>
<dbReference type="SUPFAM" id="SSF55729">
    <property type="entry name" value="Acyl-CoA N-acyltransferases (Nat)"/>
    <property type="match status" value="1"/>
</dbReference>
<dbReference type="Gene3D" id="3.40.630.30">
    <property type="match status" value="1"/>
</dbReference>
<gene>
    <name evidence="1" type="ORF">HBJ55_13295</name>
</gene>
<keyword evidence="2" id="KW-1185">Reference proteome</keyword>
<organism evidence="1 2">
    <name type="scientific">Billgrantia bachuensis</name>
    <dbReference type="NCBI Taxonomy" id="2717286"/>
    <lineage>
        <taxon>Bacteria</taxon>
        <taxon>Pseudomonadati</taxon>
        <taxon>Pseudomonadota</taxon>
        <taxon>Gammaproteobacteria</taxon>
        <taxon>Oceanospirillales</taxon>
        <taxon>Halomonadaceae</taxon>
        <taxon>Billgrantia</taxon>
    </lineage>
</organism>
<sequence>MLAAFKRLFGSEREKTAPAGAVEEVKGLEAASMEDIEGFLEAALRADTQGHSPWVLRDEARLGTLRRALEFTVQRGQWLQREGNDIARWQGRLLKLRHGEGPTLGMLLACRPDDEAAWQLRFFFIEPEWQGSGHGARLLRAARHSLSGVPLNVRLPLACQAAVRSLEEAGFQRMYVNAFEVASFEAPAEWD</sequence>
<protein>
    <submittedName>
        <fullName evidence="1">GNAT family N-acetyltransferase</fullName>
    </submittedName>
</protein>
<accession>A0ABX0PW61</accession>
<evidence type="ECO:0000313" key="1">
    <source>
        <dbReference type="EMBL" id="NIC06403.1"/>
    </source>
</evidence>
<evidence type="ECO:0000313" key="2">
    <source>
        <dbReference type="Proteomes" id="UP001318321"/>
    </source>
</evidence>
<dbReference type="InterPro" id="IPR016181">
    <property type="entry name" value="Acyl_CoA_acyltransferase"/>
</dbReference>
<dbReference type="RefSeq" id="WP_167115597.1">
    <property type="nucleotide sequence ID" value="NZ_JAAQTO010000034.1"/>
</dbReference>
<reference evidence="1 2" key="1">
    <citation type="submission" date="2020-03" db="EMBL/GenBank/DDBJ databases">
        <title>Identification of Halomonas strains.</title>
        <authorList>
            <person name="Xiao Z."/>
            <person name="Dong F."/>
            <person name="Wang Z."/>
            <person name="Zhao J.-Y."/>
        </authorList>
    </citation>
    <scope>NUCLEOTIDE SEQUENCE [LARGE SCALE GENOMIC DNA]</scope>
    <source>
        <strain evidence="1 2">DX6</strain>
    </source>
</reference>
<proteinExistence type="predicted"/>
<dbReference type="EMBL" id="JAAQTO010000034">
    <property type="protein sequence ID" value="NIC06403.1"/>
    <property type="molecule type" value="Genomic_DNA"/>
</dbReference>
<name>A0ABX0PW61_9GAMM</name>